<dbReference type="Proteomes" id="UP000789706">
    <property type="component" value="Unassembled WGS sequence"/>
</dbReference>
<reference evidence="1" key="1">
    <citation type="submission" date="2021-06" db="EMBL/GenBank/DDBJ databases">
        <authorList>
            <person name="Kallberg Y."/>
            <person name="Tangrot J."/>
            <person name="Rosling A."/>
        </authorList>
    </citation>
    <scope>NUCLEOTIDE SEQUENCE</scope>
    <source>
        <strain evidence="1">AZ414A</strain>
    </source>
</reference>
<name>A0A9N8W505_9GLOM</name>
<dbReference type="EMBL" id="CAJVPK010000213">
    <property type="protein sequence ID" value="CAG8475254.1"/>
    <property type="molecule type" value="Genomic_DNA"/>
</dbReference>
<feature type="non-terminal residue" evidence="1">
    <location>
        <position position="1"/>
    </location>
</feature>
<gene>
    <name evidence="1" type="ORF">DEBURN_LOCUS3365</name>
</gene>
<dbReference type="AlphaFoldDB" id="A0A9N8W505"/>
<proteinExistence type="predicted"/>
<evidence type="ECO:0000313" key="2">
    <source>
        <dbReference type="Proteomes" id="UP000789706"/>
    </source>
</evidence>
<comment type="caution">
    <text evidence="1">The sequence shown here is derived from an EMBL/GenBank/DDBJ whole genome shotgun (WGS) entry which is preliminary data.</text>
</comment>
<protein>
    <submittedName>
        <fullName evidence="1">7092_t:CDS:1</fullName>
    </submittedName>
</protein>
<organism evidence="1 2">
    <name type="scientific">Diversispora eburnea</name>
    <dbReference type="NCBI Taxonomy" id="1213867"/>
    <lineage>
        <taxon>Eukaryota</taxon>
        <taxon>Fungi</taxon>
        <taxon>Fungi incertae sedis</taxon>
        <taxon>Mucoromycota</taxon>
        <taxon>Glomeromycotina</taxon>
        <taxon>Glomeromycetes</taxon>
        <taxon>Diversisporales</taxon>
        <taxon>Diversisporaceae</taxon>
        <taxon>Diversispora</taxon>
    </lineage>
</organism>
<keyword evidence="2" id="KW-1185">Reference proteome</keyword>
<accession>A0A9N8W505</accession>
<sequence>MSNEPSEKLNYGTFNEDYSNSSCIVATNVSGGITFVSWYNIILLEHYPTNTTKLSGPRIFELDIGKLHQCQLEISNESITSRKRLLSLIQSKFRQSKHFTTFEKDSEQTLTSLMLKYNMVTKTGQLHSPAK</sequence>
<evidence type="ECO:0000313" key="1">
    <source>
        <dbReference type="EMBL" id="CAG8475254.1"/>
    </source>
</evidence>